<gene>
    <name evidence="1" type="ORF">HK099_001402</name>
</gene>
<comment type="caution">
    <text evidence="1">The sequence shown here is derived from an EMBL/GenBank/DDBJ whole genome shotgun (WGS) entry which is preliminary data.</text>
</comment>
<dbReference type="Proteomes" id="UP001211065">
    <property type="component" value="Unassembled WGS sequence"/>
</dbReference>
<sequence length="409" mass="45838">GYTASPKKFTLITKNIIRPFFQWKNNLGYSAEVTLLQSLMNFGGWTSQSNVRSIASPYNQLTDVNNPLNQLVFEGTNDNSLNNFGNAAKFLGLQGETFDSSSQKGGIDGYKDFMTWVKKEVIKGNQVALGIIIDNGPYDHIVPVIQIESDYSSDNLTWHDDDMLYIDDHGEFAGACNGTNSTTSCFWMKNTDIPYGSENTVGCTPFFYGHSFANLTLNATDYRQFQIFIPNEGLTSENKNFAFSISGVIDPYNVTFPVKLQIADNGSPYHPIAGYNYESPMIAEAANETDIRNILPAPTKLKFLITVTGLTPGNSYNLFRFEYTGRPLLGQLDIPSFNFNANKDKASQVLTFTAKNQEFFLSYEAMSDHTIIYRCVSVDEKLIQLTSNSVKNSFRFIVLMRLFTILFAI</sequence>
<dbReference type="EMBL" id="JADGJW010000139">
    <property type="protein sequence ID" value="KAJ3223214.1"/>
    <property type="molecule type" value="Genomic_DNA"/>
</dbReference>
<organism evidence="1 2">
    <name type="scientific">Clydaea vesicula</name>
    <dbReference type="NCBI Taxonomy" id="447962"/>
    <lineage>
        <taxon>Eukaryota</taxon>
        <taxon>Fungi</taxon>
        <taxon>Fungi incertae sedis</taxon>
        <taxon>Chytridiomycota</taxon>
        <taxon>Chytridiomycota incertae sedis</taxon>
        <taxon>Chytridiomycetes</taxon>
        <taxon>Lobulomycetales</taxon>
        <taxon>Lobulomycetaceae</taxon>
        <taxon>Clydaea</taxon>
    </lineage>
</organism>
<feature type="non-terminal residue" evidence="1">
    <location>
        <position position="409"/>
    </location>
</feature>
<proteinExistence type="predicted"/>
<accession>A0AAD5U3H6</accession>
<name>A0AAD5U3H6_9FUNG</name>
<evidence type="ECO:0000313" key="1">
    <source>
        <dbReference type="EMBL" id="KAJ3223214.1"/>
    </source>
</evidence>
<keyword evidence="2" id="KW-1185">Reference proteome</keyword>
<protein>
    <submittedName>
        <fullName evidence="1">Uncharacterized protein</fullName>
    </submittedName>
</protein>
<dbReference type="AlphaFoldDB" id="A0AAD5U3H6"/>
<reference evidence="1" key="1">
    <citation type="submission" date="2020-05" db="EMBL/GenBank/DDBJ databases">
        <title>Phylogenomic resolution of chytrid fungi.</title>
        <authorList>
            <person name="Stajich J.E."/>
            <person name="Amses K."/>
            <person name="Simmons R."/>
            <person name="Seto K."/>
            <person name="Myers J."/>
            <person name="Bonds A."/>
            <person name="Quandt C.A."/>
            <person name="Barry K."/>
            <person name="Liu P."/>
            <person name="Grigoriev I."/>
            <person name="Longcore J.E."/>
            <person name="James T.Y."/>
        </authorList>
    </citation>
    <scope>NUCLEOTIDE SEQUENCE</scope>
    <source>
        <strain evidence="1">JEL0476</strain>
    </source>
</reference>
<evidence type="ECO:0000313" key="2">
    <source>
        <dbReference type="Proteomes" id="UP001211065"/>
    </source>
</evidence>